<dbReference type="InterPro" id="IPR019760">
    <property type="entry name" value="DNA-dir_DNA_pol_A_CS"/>
</dbReference>
<evidence type="ECO:0000256" key="1">
    <source>
        <dbReference type="ARBA" id="ARBA00007705"/>
    </source>
</evidence>
<dbReference type="SUPFAM" id="SSF88723">
    <property type="entry name" value="PIN domain-like"/>
    <property type="match status" value="1"/>
</dbReference>
<dbReference type="PRINTS" id="PR00868">
    <property type="entry name" value="DNAPOLI"/>
</dbReference>
<dbReference type="InterPro" id="IPR002421">
    <property type="entry name" value="5-3_exonuclease"/>
</dbReference>
<dbReference type="PANTHER" id="PTHR10133">
    <property type="entry name" value="DNA POLYMERASE I"/>
    <property type="match status" value="1"/>
</dbReference>
<protein>
    <recommendedName>
        <fullName evidence="4 16">DNA polymerase I</fullName>
        <ecNumber evidence="3 16">2.7.7.7</ecNumber>
    </recommendedName>
</protein>
<evidence type="ECO:0000256" key="15">
    <source>
        <dbReference type="ARBA" id="ARBA00049244"/>
    </source>
</evidence>
<keyword evidence="22" id="KW-1185">Reference proteome</keyword>
<dbReference type="Gene3D" id="3.40.50.1010">
    <property type="entry name" value="5'-nuclease"/>
    <property type="match status" value="1"/>
</dbReference>
<evidence type="ECO:0000256" key="8">
    <source>
        <dbReference type="ARBA" id="ARBA00022722"/>
    </source>
</evidence>
<dbReference type="GO" id="GO:0008408">
    <property type="term" value="F:3'-5' exonuclease activity"/>
    <property type="evidence" value="ECO:0007669"/>
    <property type="project" value="UniProtKB-UniRule"/>
</dbReference>
<dbReference type="GO" id="GO:0003887">
    <property type="term" value="F:DNA-directed DNA polymerase activity"/>
    <property type="evidence" value="ECO:0007669"/>
    <property type="project" value="UniProtKB-UniRule"/>
</dbReference>
<sequence length="899" mass="100495">MTVLIKTHVIMNKTLYLVDGSSYLFRAFFSPGLNRLKSEDGHPTGVMYGVTNMLQRMLDEYGPEYMVVVFDAKGKTFRHDMYAEYKANRPPMPDELRMQLQPTKDLVEAMGIPILEVPHVEADDVIGTLVKKAETLGIETLVSTSDKDLAQLVSDHVTLVNTMSDYVMDEAGVMEKFGVRPDQIIDYLALIGDSSDNIPGVNKVGPKTAVKWLQEYETVDNIIAHADDFKGKVGEYLRAGIDQLKLSRELVVIKKDCEVDYQVGDFKLSNRNISALSQIGKKFGMKRFAELDEAKDAPKTPQKQIEYTCIQDMATLQQWLDKIKSKGLVAFDLETDSLNPIGANIIGMSFSCEEEQAAYIPIAHETSEDQLDLTTVLNAVVPVLQAVDVIGQHFKYDLNVLSNYGINITSQKFDTMLESYVFNASVTRHDMDSLAALYLDKKTVKYEDICGKGAKQTPFAQVSIADATHYAAEDADITFQLHHALWQQLKETDQRAIFTDLEMPLVACLAGMEQTGVLIDRVELARQSKHLELCMNKLTLQAYDLAGKEFNLGSPKQLQVILFEEQGIPVLKKTATGQASTAEDVLQDLSADYELPAVILEYRSLSKLKSTYTDKLPLEINAKTGRVHTSYHQAVAITGRLSSSNPNLQNIPIRTEEGRKVRKAFIAPEGWLLMAADYSQIELRIMAHLSQDENLLNAFNQGVDVHSQTASQVFDTPLDEVSGEQRRAAKAINFGLMYGMSAFGLGKQLHIGRKEASNYMKQYFAQYPKVKGFIDSVKTQAAEQGYLDTLFGRRLYFPEINNRNARVRAGAERAAINAPMQGTAADIIKKAMLAIHDELKGADDIKVIMQVHDELVFEVKQEVAEQWAHKVKSIMEQVVKLDVPLVVDYGIGENWDEAH</sequence>
<comment type="function">
    <text evidence="17">In addition to polymerase activity, this DNA polymerase exhibits 3'-5' and 5'-3' exonuclease activity.</text>
</comment>
<evidence type="ECO:0000256" key="9">
    <source>
        <dbReference type="ARBA" id="ARBA00022763"/>
    </source>
</evidence>
<dbReference type="InterPro" id="IPR020046">
    <property type="entry name" value="5-3_exonucl_a-hlix_arch_N"/>
</dbReference>
<dbReference type="CDD" id="cd09898">
    <property type="entry name" value="H3TH_53EXO"/>
    <property type="match status" value="1"/>
</dbReference>
<evidence type="ECO:0000256" key="14">
    <source>
        <dbReference type="ARBA" id="ARBA00023204"/>
    </source>
</evidence>
<accession>A0A4R6XYR1</accession>
<evidence type="ECO:0000256" key="17">
    <source>
        <dbReference type="RuleBase" id="RU004460"/>
    </source>
</evidence>
<dbReference type="Pfam" id="PF01367">
    <property type="entry name" value="5_3_exonuc"/>
    <property type="match status" value="1"/>
</dbReference>
<dbReference type="InterPro" id="IPR029060">
    <property type="entry name" value="PIN-like_dom_sf"/>
</dbReference>
<dbReference type="InterPro" id="IPR018320">
    <property type="entry name" value="DNA_polymerase_1"/>
</dbReference>
<evidence type="ECO:0000259" key="18">
    <source>
        <dbReference type="SMART" id="SM00474"/>
    </source>
</evidence>
<dbReference type="SMART" id="SM00475">
    <property type="entry name" value="53EXOc"/>
    <property type="match status" value="1"/>
</dbReference>
<gene>
    <name evidence="17" type="primary">polA</name>
    <name evidence="21" type="ORF">C8D91_0645</name>
</gene>
<proteinExistence type="inferred from homology"/>
<dbReference type="GO" id="GO:0006261">
    <property type="term" value="P:DNA-templated DNA replication"/>
    <property type="evidence" value="ECO:0007669"/>
    <property type="project" value="UniProtKB-UniRule"/>
</dbReference>
<dbReference type="FunFam" id="1.10.150.20:FF:000003">
    <property type="entry name" value="DNA polymerase I"/>
    <property type="match status" value="1"/>
</dbReference>
<feature type="domain" description="DNA-directed DNA polymerase family A palm" evidence="20">
    <location>
        <begin position="658"/>
        <end position="863"/>
    </location>
</feature>
<dbReference type="InterPro" id="IPR002298">
    <property type="entry name" value="DNA_polymerase_A"/>
</dbReference>
<comment type="caution">
    <text evidence="21">The sequence shown here is derived from an EMBL/GenBank/DDBJ whole genome shotgun (WGS) entry which is preliminary data.</text>
</comment>
<evidence type="ECO:0000256" key="7">
    <source>
        <dbReference type="ARBA" id="ARBA00022705"/>
    </source>
</evidence>
<evidence type="ECO:0000256" key="10">
    <source>
        <dbReference type="ARBA" id="ARBA00022801"/>
    </source>
</evidence>
<dbReference type="GO" id="GO:0008409">
    <property type="term" value="F:5'-3' exonuclease activity"/>
    <property type="evidence" value="ECO:0007669"/>
    <property type="project" value="UniProtKB-UniRule"/>
</dbReference>
<dbReference type="CDD" id="cd06139">
    <property type="entry name" value="DNA_polA_I_Ecoli_like_exo"/>
    <property type="match status" value="1"/>
</dbReference>
<keyword evidence="12 17" id="KW-0239">DNA-directed DNA polymerase</keyword>
<evidence type="ECO:0000256" key="6">
    <source>
        <dbReference type="ARBA" id="ARBA00022695"/>
    </source>
</evidence>
<dbReference type="Gene3D" id="3.30.420.10">
    <property type="entry name" value="Ribonuclease H-like superfamily/Ribonuclease H"/>
    <property type="match status" value="1"/>
</dbReference>
<reference evidence="21 22" key="1">
    <citation type="submission" date="2019-03" db="EMBL/GenBank/DDBJ databases">
        <title>Genomic Encyclopedia of Type Strains, Phase IV (KMG-IV): sequencing the most valuable type-strain genomes for metagenomic binning, comparative biology and taxonomic classification.</title>
        <authorList>
            <person name="Goeker M."/>
        </authorList>
    </citation>
    <scope>NUCLEOTIDE SEQUENCE [LARGE SCALE GENOMIC DNA]</scope>
    <source>
        <strain evidence="21 22">DSM 25488</strain>
    </source>
</reference>
<dbReference type="FunFam" id="1.20.1060.10:FF:000001">
    <property type="entry name" value="DNA polymerase I"/>
    <property type="match status" value="1"/>
</dbReference>
<dbReference type="SUPFAM" id="SSF47807">
    <property type="entry name" value="5' to 3' exonuclease, C-terminal subdomain"/>
    <property type="match status" value="1"/>
</dbReference>
<evidence type="ECO:0000256" key="11">
    <source>
        <dbReference type="ARBA" id="ARBA00022839"/>
    </source>
</evidence>
<dbReference type="Pfam" id="PF00476">
    <property type="entry name" value="DNA_pol_A"/>
    <property type="match status" value="1"/>
</dbReference>
<keyword evidence="6 17" id="KW-0548">Nucleotidyltransferase</keyword>
<dbReference type="SMART" id="SM00482">
    <property type="entry name" value="POLAc"/>
    <property type="match status" value="1"/>
</dbReference>
<dbReference type="NCBIfam" id="NF004397">
    <property type="entry name" value="PRK05755.1"/>
    <property type="match status" value="1"/>
</dbReference>
<dbReference type="InterPro" id="IPR043502">
    <property type="entry name" value="DNA/RNA_pol_sf"/>
</dbReference>
<dbReference type="GO" id="GO:0006302">
    <property type="term" value="P:double-strand break repair"/>
    <property type="evidence" value="ECO:0007669"/>
    <property type="project" value="TreeGrafter"/>
</dbReference>
<keyword evidence="7 17" id="KW-0235">DNA replication</keyword>
<feature type="domain" description="3'-5' exonuclease" evidence="18">
    <location>
        <begin position="307"/>
        <end position="490"/>
    </location>
</feature>
<dbReference type="FunFam" id="1.10.150.20:FF:000002">
    <property type="entry name" value="DNA polymerase I"/>
    <property type="match status" value="1"/>
</dbReference>
<dbReference type="InterPro" id="IPR036279">
    <property type="entry name" value="5-3_exonuclease_C_sf"/>
</dbReference>
<keyword evidence="14 17" id="KW-0234">DNA repair</keyword>
<evidence type="ECO:0000313" key="22">
    <source>
        <dbReference type="Proteomes" id="UP000295724"/>
    </source>
</evidence>
<evidence type="ECO:0000256" key="3">
    <source>
        <dbReference type="ARBA" id="ARBA00012417"/>
    </source>
</evidence>
<dbReference type="AlphaFoldDB" id="A0A4R6XYR1"/>
<keyword evidence="10 17" id="KW-0378">Hydrolase</keyword>
<feature type="domain" description="5'-3' exonuclease" evidence="19">
    <location>
        <begin position="12"/>
        <end position="269"/>
    </location>
</feature>
<dbReference type="EC" id="2.7.7.7" evidence="3 16"/>
<dbReference type="FunFam" id="3.40.50.1010:FF:000001">
    <property type="entry name" value="DNA polymerase I"/>
    <property type="match status" value="1"/>
</dbReference>
<evidence type="ECO:0000313" key="21">
    <source>
        <dbReference type="EMBL" id="TDR23779.1"/>
    </source>
</evidence>
<evidence type="ECO:0000256" key="12">
    <source>
        <dbReference type="ARBA" id="ARBA00022932"/>
    </source>
</evidence>
<dbReference type="InterPro" id="IPR008918">
    <property type="entry name" value="HhH2"/>
</dbReference>
<comment type="similarity">
    <text evidence="1 17">Belongs to the DNA polymerase type-A family.</text>
</comment>
<evidence type="ECO:0000256" key="4">
    <source>
        <dbReference type="ARBA" id="ARBA00020311"/>
    </source>
</evidence>
<dbReference type="GO" id="GO:0003677">
    <property type="term" value="F:DNA binding"/>
    <property type="evidence" value="ECO:0007669"/>
    <property type="project" value="UniProtKB-UniRule"/>
</dbReference>
<comment type="catalytic activity">
    <reaction evidence="15 17">
        <text>DNA(n) + a 2'-deoxyribonucleoside 5'-triphosphate = DNA(n+1) + diphosphate</text>
        <dbReference type="Rhea" id="RHEA:22508"/>
        <dbReference type="Rhea" id="RHEA-COMP:17339"/>
        <dbReference type="Rhea" id="RHEA-COMP:17340"/>
        <dbReference type="ChEBI" id="CHEBI:33019"/>
        <dbReference type="ChEBI" id="CHEBI:61560"/>
        <dbReference type="ChEBI" id="CHEBI:173112"/>
        <dbReference type="EC" id="2.7.7.7"/>
    </reaction>
</comment>
<dbReference type="InterPro" id="IPR012337">
    <property type="entry name" value="RNaseH-like_sf"/>
</dbReference>
<keyword evidence="5 17" id="KW-0808">Transferase</keyword>
<evidence type="ECO:0000256" key="13">
    <source>
        <dbReference type="ARBA" id="ARBA00023125"/>
    </source>
</evidence>
<name>A0A4R6XYR1_9GAMM</name>
<dbReference type="FunFam" id="3.30.420.10:FF:000026">
    <property type="entry name" value="DNA polymerase I"/>
    <property type="match status" value="1"/>
</dbReference>
<dbReference type="PANTHER" id="PTHR10133:SF27">
    <property type="entry name" value="DNA POLYMERASE NU"/>
    <property type="match status" value="1"/>
</dbReference>
<dbReference type="SUPFAM" id="SSF53098">
    <property type="entry name" value="Ribonuclease H-like"/>
    <property type="match status" value="1"/>
</dbReference>
<evidence type="ECO:0000256" key="2">
    <source>
        <dbReference type="ARBA" id="ARBA00011541"/>
    </source>
</evidence>
<dbReference type="PROSITE" id="PS00447">
    <property type="entry name" value="DNA_POLYMERASE_A"/>
    <property type="match status" value="1"/>
</dbReference>
<dbReference type="Pfam" id="PF02739">
    <property type="entry name" value="5_3_exonuc_N"/>
    <property type="match status" value="1"/>
</dbReference>
<evidence type="ECO:0000259" key="19">
    <source>
        <dbReference type="SMART" id="SM00475"/>
    </source>
</evidence>
<keyword evidence="8" id="KW-0540">Nuclease</keyword>
<dbReference type="SMART" id="SM00474">
    <property type="entry name" value="35EXOc"/>
    <property type="match status" value="1"/>
</dbReference>
<keyword evidence="13 17" id="KW-0238">DNA-binding</keyword>
<dbReference type="EMBL" id="SNZB01000001">
    <property type="protein sequence ID" value="TDR23779.1"/>
    <property type="molecule type" value="Genomic_DNA"/>
</dbReference>
<evidence type="ECO:0000256" key="16">
    <source>
        <dbReference type="NCBIfam" id="TIGR00593"/>
    </source>
</evidence>
<organism evidence="21 22">
    <name type="scientific">Marinicella litoralis</name>
    <dbReference type="NCBI Taxonomy" id="644220"/>
    <lineage>
        <taxon>Bacteria</taxon>
        <taxon>Pseudomonadati</taxon>
        <taxon>Pseudomonadota</taxon>
        <taxon>Gammaproteobacteria</taxon>
        <taxon>Lysobacterales</taxon>
        <taxon>Marinicellaceae</taxon>
        <taxon>Marinicella</taxon>
    </lineage>
</organism>
<dbReference type="InterPro" id="IPR036397">
    <property type="entry name" value="RNaseH_sf"/>
</dbReference>
<dbReference type="InterPro" id="IPR002562">
    <property type="entry name" value="3'-5'_exonuclease_dom"/>
</dbReference>
<dbReference type="NCBIfam" id="TIGR00593">
    <property type="entry name" value="pola"/>
    <property type="match status" value="1"/>
</dbReference>
<comment type="subunit">
    <text evidence="2">Single-chain monomer with multiple functions.</text>
</comment>
<dbReference type="Gene3D" id="1.20.1060.10">
    <property type="entry name" value="Taq DNA Polymerase, Chain T, domain 4"/>
    <property type="match status" value="1"/>
</dbReference>
<dbReference type="Proteomes" id="UP000295724">
    <property type="component" value="Unassembled WGS sequence"/>
</dbReference>
<keyword evidence="9 17" id="KW-0227">DNA damage</keyword>
<dbReference type="InterPro" id="IPR001098">
    <property type="entry name" value="DNA-dir_DNA_pol_A_palm_dom"/>
</dbReference>
<evidence type="ECO:0000259" key="20">
    <source>
        <dbReference type="SMART" id="SM00482"/>
    </source>
</evidence>
<keyword evidence="11 17" id="KW-0269">Exonuclease</keyword>
<dbReference type="SMART" id="SM00279">
    <property type="entry name" value="HhH2"/>
    <property type="match status" value="1"/>
</dbReference>
<dbReference type="CDD" id="cd09859">
    <property type="entry name" value="PIN_53EXO"/>
    <property type="match status" value="1"/>
</dbReference>
<dbReference type="Gene3D" id="3.30.70.370">
    <property type="match status" value="1"/>
</dbReference>
<dbReference type="SUPFAM" id="SSF56672">
    <property type="entry name" value="DNA/RNA polymerases"/>
    <property type="match status" value="1"/>
</dbReference>
<dbReference type="Gene3D" id="1.10.150.20">
    <property type="entry name" value="5' to 3' exonuclease, C-terminal subdomain"/>
    <property type="match status" value="2"/>
</dbReference>
<evidence type="ECO:0000256" key="5">
    <source>
        <dbReference type="ARBA" id="ARBA00022679"/>
    </source>
</evidence>
<dbReference type="Pfam" id="PF01612">
    <property type="entry name" value="DNA_pol_A_exo1"/>
    <property type="match status" value="1"/>
</dbReference>
<dbReference type="InterPro" id="IPR020045">
    <property type="entry name" value="DNA_polI_H3TH"/>
</dbReference>
<dbReference type="CDD" id="cd08637">
    <property type="entry name" value="DNA_pol_A_pol_I_C"/>
    <property type="match status" value="1"/>
</dbReference>